<evidence type="ECO:0000256" key="3">
    <source>
        <dbReference type="ARBA" id="ARBA00009292"/>
    </source>
</evidence>
<dbReference type="GO" id="GO:0047806">
    <property type="term" value="F:cytochrome-c3 hydrogenase activity"/>
    <property type="evidence" value="ECO:0007669"/>
    <property type="project" value="UniProtKB-EC"/>
</dbReference>
<feature type="binding site" evidence="8">
    <location>
        <position position="64"/>
    </location>
    <ligand>
        <name>Fe cation</name>
        <dbReference type="ChEBI" id="CHEBI:24875"/>
    </ligand>
</feature>
<accession>A0A2T0BCI6</accession>
<comment type="subcellular location">
    <subcellularLocation>
        <location evidence="2">Cell envelope</location>
    </subcellularLocation>
</comment>
<dbReference type="GO" id="GO:0030313">
    <property type="term" value="C:cell envelope"/>
    <property type="evidence" value="ECO:0007669"/>
    <property type="project" value="UniProtKB-SubCell"/>
</dbReference>
<proteinExistence type="inferred from homology"/>
<dbReference type="EMBL" id="PVXQ01000028">
    <property type="protein sequence ID" value="PRR81527.1"/>
    <property type="molecule type" value="Genomic_DNA"/>
</dbReference>
<dbReference type="SUPFAM" id="SSF56762">
    <property type="entry name" value="HydB/Nqo4-like"/>
    <property type="match status" value="1"/>
</dbReference>
<keyword evidence="6 8" id="KW-0479">Metal-binding</keyword>
<dbReference type="PANTHER" id="PTHR42958:SF2">
    <property type="entry name" value="UPTAKE HYDROGENASE LARGE SUBUNIT"/>
    <property type="match status" value="1"/>
</dbReference>
<dbReference type="RefSeq" id="WP_106060399.1">
    <property type="nucleotide sequence ID" value="NZ_PVXQ01000028.1"/>
</dbReference>
<dbReference type="PROSITE" id="PS00507">
    <property type="entry name" value="NI_HGENASE_L_1"/>
    <property type="match status" value="1"/>
</dbReference>
<dbReference type="GO" id="GO:0008901">
    <property type="term" value="F:ferredoxin hydrogenase activity"/>
    <property type="evidence" value="ECO:0007669"/>
    <property type="project" value="InterPro"/>
</dbReference>
<dbReference type="InterPro" id="IPR001501">
    <property type="entry name" value="Ni-dep_hyd_lsu"/>
</dbReference>
<evidence type="ECO:0000313" key="11">
    <source>
        <dbReference type="Proteomes" id="UP000239471"/>
    </source>
</evidence>
<dbReference type="GO" id="GO:0016151">
    <property type="term" value="F:nickel cation binding"/>
    <property type="evidence" value="ECO:0007669"/>
    <property type="project" value="InterPro"/>
</dbReference>
<dbReference type="PANTHER" id="PTHR42958">
    <property type="entry name" value="HYDROGENASE-2 LARGE CHAIN"/>
    <property type="match status" value="1"/>
</dbReference>
<feature type="binding site" evidence="8">
    <location>
        <position position="451"/>
    </location>
    <ligand>
        <name>Fe cation</name>
        <dbReference type="ChEBI" id="CHEBI:24875"/>
    </ligand>
</feature>
<feature type="binding site" evidence="8">
    <location>
        <position position="42"/>
    </location>
    <ligand>
        <name>Mg(2+)</name>
        <dbReference type="ChEBI" id="CHEBI:18420"/>
    </ligand>
</feature>
<evidence type="ECO:0000256" key="9">
    <source>
        <dbReference type="RuleBase" id="RU003896"/>
    </source>
</evidence>
<dbReference type="AlphaFoldDB" id="A0A2T0BCI6"/>
<evidence type="ECO:0000256" key="6">
    <source>
        <dbReference type="ARBA" id="ARBA00022723"/>
    </source>
</evidence>
<gene>
    <name evidence="10" type="primary">hydB</name>
    <name evidence="10" type="ORF">CLVI_24560</name>
</gene>
<evidence type="ECO:0000256" key="8">
    <source>
        <dbReference type="PIRSR" id="PIRSR601501-1"/>
    </source>
</evidence>
<name>A0A2T0BCI6_9CLOT</name>
<organism evidence="10 11">
    <name type="scientific">Clostridium vincentii</name>
    <dbReference type="NCBI Taxonomy" id="52704"/>
    <lineage>
        <taxon>Bacteria</taxon>
        <taxon>Bacillati</taxon>
        <taxon>Bacillota</taxon>
        <taxon>Clostridia</taxon>
        <taxon>Eubacteriales</taxon>
        <taxon>Clostridiaceae</taxon>
        <taxon>Clostridium</taxon>
    </lineage>
</organism>
<dbReference type="OrthoDB" id="9761717at2"/>
<keyword evidence="5 8" id="KW-0533">Nickel</keyword>
<dbReference type="Gene3D" id="1.10.645.10">
    <property type="entry name" value="Cytochrome-c3 Hydrogenase, chain B"/>
    <property type="match status" value="1"/>
</dbReference>
<keyword evidence="11" id="KW-1185">Reference proteome</keyword>
<feature type="binding site" evidence="8">
    <location>
        <position position="64"/>
    </location>
    <ligand>
        <name>Ni(2+)</name>
        <dbReference type="ChEBI" id="CHEBI:49786"/>
    </ligand>
</feature>
<comment type="caution">
    <text evidence="10">The sequence shown here is derived from an EMBL/GenBank/DDBJ whole genome shotgun (WGS) entry which is preliminary data.</text>
</comment>
<reference evidence="10 11" key="1">
    <citation type="submission" date="2018-03" db="EMBL/GenBank/DDBJ databases">
        <title>Genome sequence of Clostridium vincentii DSM 10228.</title>
        <authorList>
            <person name="Poehlein A."/>
            <person name="Daniel R."/>
        </authorList>
    </citation>
    <scope>NUCLEOTIDE SEQUENCE [LARGE SCALE GENOMIC DNA]</scope>
    <source>
        <strain evidence="10 11">DSM 10228</strain>
    </source>
</reference>
<feature type="binding site" evidence="8">
    <location>
        <position position="448"/>
    </location>
    <ligand>
        <name>Ni(2+)</name>
        <dbReference type="ChEBI" id="CHEBI:49786"/>
    </ligand>
</feature>
<comment type="cofactor">
    <cofactor evidence="8">
        <name>Fe cation</name>
        <dbReference type="ChEBI" id="CHEBI:24875"/>
    </cofactor>
</comment>
<keyword evidence="8" id="KW-0408">Iron</keyword>
<dbReference type="Pfam" id="PF00374">
    <property type="entry name" value="NiFeSe_Hases"/>
    <property type="match status" value="3"/>
</dbReference>
<sequence length="468" mass="53052">MKEKIIINPITRISGFLQIEVTIEKNIVIDARNNGFLFRGFEEMLRGRSPLDAIYFTERICGICSTAHGFVAAKALEDALKIEPDENGSILRQIMHGCEFLQNHIRHFYQFTIPDYAKLDVNPANDGETRKYKLPKDINTRLNDHYIESFKYSRAAHKMLALLGGKAPHNHGIFVGGVTVNIDTSKIIELKSILYSIKNFVNNIMIEDINLISKYYPEDFKNGRGYGNFLSYGAFDSTFNNPDPYVKSGVLINNVRQDLDITKISEDIMHSYYSNPKNVLNSEDSNWQPDANKKDAHTWVKAARYNGLPMEVGPLARLWINGEYTKGRSTLDRTMARVIEVKKICDIMENLINKVKLMPSGQKEWQIPENAKGAGLRDTTRGALGHWITIEGKKIKNYNIITPSGWNISPEDSNGNKGVVEKALIGTYVEDSKNPFEVGRIIRSFDPCVSCATHIISDKFKDFTMRVV</sequence>
<comment type="cofactor">
    <cofactor evidence="1 8">
        <name>Ni(2+)</name>
        <dbReference type="ChEBI" id="CHEBI:49786"/>
    </cofactor>
</comment>
<dbReference type="InterPro" id="IPR029014">
    <property type="entry name" value="NiFe-Hase_large"/>
</dbReference>
<comment type="subunit">
    <text evidence="4">Heterodimer of a large and a small subunit.</text>
</comment>
<evidence type="ECO:0000313" key="10">
    <source>
        <dbReference type="EMBL" id="PRR81527.1"/>
    </source>
</evidence>
<dbReference type="InterPro" id="IPR018194">
    <property type="entry name" value="Ni-dep_hyd_lsu_Ni_BS"/>
</dbReference>
<protein>
    <submittedName>
        <fullName evidence="10">Periplasmic [NiFe] hydrogenase large subunit</fullName>
        <ecNumber evidence="10">1.12.2.1</ecNumber>
    </submittedName>
</protein>
<evidence type="ECO:0000256" key="1">
    <source>
        <dbReference type="ARBA" id="ARBA00001967"/>
    </source>
</evidence>
<evidence type="ECO:0000256" key="7">
    <source>
        <dbReference type="ARBA" id="ARBA00023002"/>
    </source>
</evidence>
<feature type="binding site" evidence="8">
    <location>
        <position position="400"/>
    </location>
    <ligand>
        <name>Mg(2+)</name>
        <dbReference type="ChEBI" id="CHEBI:18420"/>
    </ligand>
</feature>
<dbReference type="Proteomes" id="UP000239471">
    <property type="component" value="Unassembled WGS sequence"/>
</dbReference>
<feature type="binding site" evidence="8">
    <location>
        <position position="61"/>
    </location>
    <ligand>
        <name>Ni(2+)</name>
        <dbReference type="ChEBI" id="CHEBI:49786"/>
    </ligand>
</feature>
<keyword evidence="8" id="KW-0460">Magnesium</keyword>
<keyword evidence="7 9" id="KW-0560">Oxidoreductase</keyword>
<evidence type="ECO:0000256" key="2">
    <source>
        <dbReference type="ARBA" id="ARBA00004196"/>
    </source>
</evidence>
<dbReference type="PROSITE" id="PS00508">
    <property type="entry name" value="NI_HGENASE_L_2"/>
    <property type="match status" value="1"/>
</dbReference>
<feature type="binding site" evidence="8">
    <location>
        <position position="454"/>
    </location>
    <ligand>
        <name>Mg(2+)</name>
        <dbReference type="ChEBI" id="CHEBI:18420"/>
    </ligand>
</feature>
<dbReference type="EC" id="1.12.2.1" evidence="10"/>
<evidence type="ECO:0000256" key="5">
    <source>
        <dbReference type="ARBA" id="ARBA00022596"/>
    </source>
</evidence>
<comment type="similarity">
    <text evidence="3 9">Belongs to the [NiFe]/[NiFeSe] hydrogenase large subunit family.</text>
</comment>
<dbReference type="InterPro" id="IPR050867">
    <property type="entry name" value="NiFe/NiFeSe_hydrgnase_LSU"/>
</dbReference>
<evidence type="ECO:0000256" key="4">
    <source>
        <dbReference type="ARBA" id="ARBA00011771"/>
    </source>
</evidence>